<feature type="transmembrane region" description="Helical" evidence="8">
    <location>
        <begin position="398"/>
        <end position="415"/>
    </location>
</feature>
<dbReference type="PANTHER" id="PTHR40074:SF2">
    <property type="entry name" value="O-ACETYLTRANSFERASE WECH"/>
    <property type="match status" value="1"/>
</dbReference>
<feature type="region of interest" description="Disordered" evidence="7">
    <location>
        <begin position="1"/>
        <end position="25"/>
    </location>
</feature>
<keyword evidence="3" id="KW-1003">Cell membrane</keyword>
<dbReference type="PANTHER" id="PTHR40074">
    <property type="entry name" value="O-ACETYLTRANSFERASE WECH"/>
    <property type="match status" value="1"/>
</dbReference>
<accession>A0ABP6LHH6</accession>
<gene>
    <name evidence="10" type="ORF">GCM10010528_23610</name>
</gene>
<evidence type="ECO:0000256" key="3">
    <source>
        <dbReference type="ARBA" id="ARBA00022475"/>
    </source>
</evidence>
<feature type="transmembrane region" description="Helical" evidence="8">
    <location>
        <begin position="184"/>
        <end position="206"/>
    </location>
</feature>
<keyword evidence="5 8" id="KW-1133">Transmembrane helix</keyword>
<evidence type="ECO:0000256" key="1">
    <source>
        <dbReference type="ARBA" id="ARBA00004651"/>
    </source>
</evidence>
<keyword evidence="6 8" id="KW-0472">Membrane</keyword>
<feature type="transmembrane region" description="Helical" evidence="8">
    <location>
        <begin position="213"/>
        <end position="235"/>
    </location>
</feature>
<evidence type="ECO:0000259" key="9">
    <source>
        <dbReference type="Pfam" id="PF01757"/>
    </source>
</evidence>
<comment type="subcellular location">
    <subcellularLocation>
        <location evidence="1">Cell membrane</location>
        <topology evidence="1">Multi-pass membrane protein</topology>
    </subcellularLocation>
</comment>
<keyword evidence="11" id="KW-1185">Reference proteome</keyword>
<protein>
    <submittedName>
        <fullName evidence="10">Acyltransferase</fullName>
    </submittedName>
</protein>
<evidence type="ECO:0000256" key="6">
    <source>
        <dbReference type="ARBA" id="ARBA00023136"/>
    </source>
</evidence>
<organism evidence="10 11">
    <name type="scientific">Gordonia defluvii</name>
    <dbReference type="NCBI Taxonomy" id="283718"/>
    <lineage>
        <taxon>Bacteria</taxon>
        <taxon>Bacillati</taxon>
        <taxon>Actinomycetota</taxon>
        <taxon>Actinomycetes</taxon>
        <taxon>Mycobacteriales</taxon>
        <taxon>Gordoniaceae</taxon>
        <taxon>Gordonia</taxon>
    </lineage>
</organism>
<feature type="transmembrane region" description="Helical" evidence="8">
    <location>
        <begin position="112"/>
        <end position="131"/>
    </location>
</feature>
<dbReference type="RefSeq" id="WP_290713813.1">
    <property type="nucleotide sequence ID" value="NZ_BAAAVS010000048.1"/>
</dbReference>
<feature type="transmembrane region" description="Helical" evidence="8">
    <location>
        <begin position="321"/>
        <end position="341"/>
    </location>
</feature>
<dbReference type="GO" id="GO:0016746">
    <property type="term" value="F:acyltransferase activity"/>
    <property type="evidence" value="ECO:0007669"/>
    <property type="project" value="UniProtKB-KW"/>
</dbReference>
<reference evidence="11" key="1">
    <citation type="journal article" date="2019" name="Int. J. Syst. Evol. Microbiol.">
        <title>The Global Catalogue of Microorganisms (GCM) 10K type strain sequencing project: providing services to taxonomists for standard genome sequencing and annotation.</title>
        <authorList>
            <consortium name="The Broad Institute Genomics Platform"/>
            <consortium name="The Broad Institute Genome Sequencing Center for Infectious Disease"/>
            <person name="Wu L."/>
            <person name="Ma J."/>
        </authorList>
    </citation>
    <scope>NUCLEOTIDE SEQUENCE [LARGE SCALE GENOMIC DNA]</scope>
    <source>
        <strain evidence="11">JCM 14234</strain>
    </source>
</reference>
<feature type="transmembrane region" description="Helical" evidence="8">
    <location>
        <begin position="72"/>
        <end position="92"/>
    </location>
</feature>
<dbReference type="Proteomes" id="UP001501035">
    <property type="component" value="Unassembled WGS sequence"/>
</dbReference>
<keyword evidence="10" id="KW-0808">Transferase</keyword>
<evidence type="ECO:0000256" key="7">
    <source>
        <dbReference type="SAM" id="MobiDB-lite"/>
    </source>
</evidence>
<feature type="transmembrane region" description="Helical" evidence="8">
    <location>
        <begin position="41"/>
        <end position="60"/>
    </location>
</feature>
<name>A0ABP6LHH6_9ACTN</name>
<evidence type="ECO:0000256" key="2">
    <source>
        <dbReference type="ARBA" id="ARBA00007400"/>
    </source>
</evidence>
<keyword evidence="4 8" id="KW-0812">Transmembrane</keyword>
<evidence type="ECO:0000313" key="11">
    <source>
        <dbReference type="Proteomes" id="UP001501035"/>
    </source>
</evidence>
<feature type="transmembrane region" description="Helical" evidence="8">
    <location>
        <begin position="275"/>
        <end position="297"/>
    </location>
</feature>
<feature type="region of interest" description="Disordered" evidence="7">
    <location>
        <begin position="426"/>
        <end position="458"/>
    </location>
</feature>
<feature type="transmembrane region" description="Helical" evidence="8">
    <location>
        <begin position="241"/>
        <end position="263"/>
    </location>
</feature>
<dbReference type="InterPro" id="IPR002656">
    <property type="entry name" value="Acyl_transf_3_dom"/>
</dbReference>
<proteinExistence type="inferred from homology"/>
<evidence type="ECO:0000256" key="8">
    <source>
        <dbReference type="SAM" id="Phobius"/>
    </source>
</evidence>
<keyword evidence="10" id="KW-0012">Acyltransferase</keyword>
<feature type="transmembrane region" description="Helical" evidence="8">
    <location>
        <begin position="362"/>
        <end position="378"/>
    </location>
</feature>
<comment type="caution">
    <text evidence="10">The sequence shown here is derived from an EMBL/GenBank/DDBJ whole genome shotgun (WGS) entry which is preliminary data.</text>
</comment>
<comment type="similarity">
    <text evidence="2">Belongs to the acyltransferase 3 family.</text>
</comment>
<evidence type="ECO:0000313" key="10">
    <source>
        <dbReference type="EMBL" id="GAA3043277.1"/>
    </source>
</evidence>
<sequence>MTSTVTTRDRTRDDADVAAPTAVTTPAESSAKRSYLHHLDLIRATTFGLVIFIHVLTQTTDEVNSVGVTTTGLLLHFTRNMFFALTGFVLAYQYFGRDDFSTWSFWRRRIKLVLYPYVIFTAIYFAVKILLPQGRLSSDGRALGGYLWGGLTGSSSFRDFPSSVGDTAKEFAWNLGWGLGGGGFHMYFLLVMIQVYLLFPLVLWLLHATKGYHAAVLAASLALQVLLTVGITHWLPSTSPWWHYYATFVPYQFFLLFGAIAAVHRDAITDLVTGVHARHVGAGLAATLIGTGAYAVWEFRDRLQDSDLPPNASSGAFEPTLLPFLITAIVCLYAGALTWNYRWRARTPRFGRFVSYASNRSFGVFLVHVLVLYLVLGMQGHGESSWLIRTLPQPLGTAAAYAATLVGSILLVEILRRLPGSRYLTGRERLPLPKPGTRSLRTSRNRATEEPATTVRAA</sequence>
<evidence type="ECO:0000256" key="5">
    <source>
        <dbReference type="ARBA" id="ARBA00022989"/>
    </source>
</evidence>
<feature type="domain" description="Acyltransferase 3" evidence="9">
    <location>
        <begin position="38"/>
        <end position="412"/>
    </location>
</feature>
<evidence type="ECO:0000256" key="4">
    <source>
        <dbReference type="ARBA" id="ARBA00022692"/>
    </source>
</evidence>
<dbReference type="Pfam" id="PF01757">
    <property type="entry name" value="Acyl_transf_3"/>
    <property type="match status" value="1"/>
</dbReference>
<dbReference type="EMBL" id="BAAAVS010000048">
    <property type="protein sequence ID" value="GAA3043277.1"/>
    <property type="molecule type" value="Genomic_DNA"/>
</dbReference>